<sequence length="580" mass="69413">MSSPGIILTTQFTTPNAKSFTSYLKYITREEALLKKNERSIQEEMELTKIQKHLDQNPMEEGKTYNSLKKKKELSETETEISGLLNRESIDEQDFTKYVSYMTRKYALEKKSSLTSFEEKELKRINHSLNEFETDEIPAEDTPLSGVFTDKQNHIFDDDLKEISKEFSNGQKRGSIIFQDVISHDNAFLEELGLYDSKTDTLDERGLIHASRAMMKELMEKENLSDSAQWMASIHRNTKHIHIHFALVENRNTRDEKVVKINGEEFVQPKGIRKQSTLDAMKQAYGRELRDYALGNERVKKLERKSELRNEIVQQVKVETNYSKKELRLLNEIYKELPREKKHWVYGDKDKTKLSPELREKIDTLTESLMSESKAYKEYLALIKEEQRMKTRMFGQTTREDKDQLTNELFTIKKRLGNSLLTELRNQDSELNQRREKLYNTFKQRETKEYFQDENTKGRSKTTYTKQEERYKEQQDTFQEQRQAYGSNQQDTFKKPNGSTQQGSFQKEPTSREKQVYRARDFRRNERYNDQDRKHYKRPILSQKNLYRIKRSLDTHTDKYKELREYEQMKQRIRWEQERR</sequence>
<gene>
    <name evidence="2" type="ORF">D358_01512</name>
</gene>
<evidence type="ECO:0000256" key="1">
    <source>
        <dbReference type="SAM" id="MobiDB-lite"/>
    </source>
</evidence>
<name>A0ABC9TLI7_ENTFL</name>
<dbReference type="InterPro" id="IPR041073">
    <property type="entry name" value="MobL"/>
</dbReference>
<proteinExistence type="predicted"/>
<evidence type="ECO:0000313" key="3">
    <source>
        <dbReference type="Proteomes" id="UP000015750"/>
    </source>
</evidence>
<feature type="region of interest" description="Disordered" evidence="1">
    <location>
        <begin position="449"/>
        <end position="515"/>
    </location>
</feature>
<dbReference type="RefSeq" id="WP_016627349.1">
    <property type="nucleotide sequence ID" value="NZ_KE351874.1"/>
</dbReference>
<dbReference type="Proteomes" id="UP000015750">
    <property type="component" value="Unassembled WGS sequence"/>
</dbReference>
<dbReference type="EMBL" id="ATIR01000044">
    <property type="protein sequence ID" value="EPI08737.1"/>
    <property type="molecule type" value="Genomic_DNA"/>
</dbReference>
<dbReference type="InterPro" id="IPR048101">
    <property type="entry name" value="MobP2"/>
</dbReference>
<evidence type="ECO:0000313" key="2">
    <source>
        <dbReference type="EMBL" id="EPI08737.1"/>
    </source>
</evidence>
<feature type="compositionally biased region" description="Polar residues" evidence="1">
    <location>
        <begin position="476"/>
        <end position="508"/>
    </location>
</feature>
<protein>
    <recommendedName>
        <fullName evidence="4">Relaxase</fullName>
    </recommendedName>
</protein>
<dbReference type="Pfam" id="PF18555">
    <property type="entry name" value="MobL"/>
    <property type="match status" value="1"/>
</dbReference>
<dbReference type="AlphaFoldDB" id="A0ABC9TLI7"/>
<reference evidence="2 3" key="1">
    <citation type="submission" date="2013-06" db="EMBL/GenBank/DDBJ databases">
        <authorList>
            <person name="Weinstock G."/>
            <person name="Sodergren E."/>
            <person name="Lobos E.A."/>
            <person name="Fulton L."/>
            <person name="Fulton R."/>
            <person name="Courtney L."/>
            <person name="Fronick C."/>
            <person name="O'Laughlin M."/>
            <person name="Godfrey J."/>
            <person name="Wilson R.M."/>
            <person name="Miner T."/>
            <person name="Farmer C."/>
            <person name="Delehaunty K."/>
            <person name="Cordes M."/>
            <person name="Minx P."/>
            <person name="Tomlinson C."/>
            <person name="Chen J."/>
            <person name="Wollam A."/>
            <person name="Pepin K.H."/>
            <person name="Bhonagiri V."/>
            <person name="Zhang X."/>
            <person name="Warren W."/>
            <person name="Mitreva M."/>
            <person name="Mardis E.R."/>
            <person name="Wilson R.K."/>
        </authorList>
    </citation>
    <scope>NUCLEOTIDE SEQUENCE [LARGE SCALE GENOMIC DNA]</scope>
    <source>
        <strain evidence="2 3">RP2S-4</strain>
    </source>
</reference>
<evidence type="ECO:0008006" key="4">
    <source>
        <dbReference type="Google" id="ProtNLM"/>
    </source>
</evidence>
<comment type="caution">
    <text evidence="2">The sequence shown here is derived from an EMBL/GenBank/DDBJ whole genome shotgun (WGS) entry which is preliminary data.</text>
</comment>
<organism evidence="2 3">
    <name type="scientific">Enterococcus faecalis RP2S-4</name>
    <dbReference type="NCBI Taxonomy" id="1244145"/>
    <lineage>
        <taxon>Bacteria</taxon>
        <taxon>Bacillati</taxon>
        <taxon>Bacillota</taxon>
        <taxon>Bacilli</taxon>
        <taxon>Lactobacillales</taxon>
        <taxon>Enterococcaceae</taxon>
        <taxon>Enterococcus</taxon>
    </lineage>
</organism>
<feature type="compositionally biased region" description="Basic and acidic residues" evidence="1">
    <location>
        <begin position="466"/>
        <end position="475"/>
    </location>
</feature>
<dbReference type="NCBIfam" id="NF041498">
    <property type="entry name" value="MobP2"/>
    <property type="match status" value="1"/>
</dbReference>
<accession>A0ABC9TLI7</accession>